<evidence type="ECO:0000313" key="2">
    <source>
        <dbReference type="Proteomes" id="UP000196560"/>
    </source>
</evidence>
<dbReference type="Proteomes" id="UP000196560">
    <property type="component" value="Unassembled WGS sequence"/>
</dbReference>
<comment type="caution">
    <text evidence="1">The sequence shown here is derived from an EMBL/GenBank/DDBJ whole genome shotgun (WGS) entry which is preliminary data.</text>
</comment>
<proteinExistence type="predicted"/>
<dbReference type="EMBL" id="NFHO01000003">
    <property type="protein sequence ID" value="OUN43775.1"/>
    <property type="molecule type" value="Genomic_DNA"/>
</dbReference>
<dbReference type="AlphaFoldDB" id="A0A1Y3U6J9"/>
<reference evidence="2" key="1">
    <citation type="submission" date="2017-04" db="EMBL/GenBank/DDBJ databases">
        <title>Function of individual gut microbiota members based on whole genome sequencing of pure cultures obtained from chicken caecum.</title>
        <authorList>
            <person name="Medvecky M."/>
            <person name="Cejkova D."/>
            <person name="Polansky O."/>
            <person name="Karasova D."/>
            <person name="Kubasova T."/>
            <person name="Cizek A."/>
            <person name="Rychlik I."/>
        </authorList>
    </citation>
    <scope>NUCLEOTIDE SEQUENCE [LARGE SCALE GENOMIC DNA]</scope>
    <source>
        <strain evidence="2">An70</strain>
    </source>
</reference>
<organism evidence="1 2">
    <name type="scientific">Enorma massiliensis</name>
    <dbReference type="NCBI Taxonomy" id="1472761"/>
    <lineage>
        <taxon>Bacteria</taxon>
        <taxon>Bacillati</taxon>
        <taxon>Actinomycetota</taxon>
        <taxon>Coriobacteriia</taxon>
        <taxon>Coriobacteriales</taxon>
        <taxon>Coriobacteriaceae</taxon>
        <taxon>Enorma</taxon>
    </lineage>
</organism>
<keyword evidence="2" id="KW-1185">Reference proteome</keyword>
<evidence type="ECO:0008006" key="3">
    <source>
        <dbReference type="Google" id="ProtNLM"/>
    </source>
</evidence>
<protein>
    <recommendedName>
        <fullName evidence="3">Phage tail protein</fullName>
    </recommendedName>
</protein>
<dbReference type="RefSeq" id="WP_087186071.1">
    <property type="nucleotide sequence ID" value="NZ_NFHO01000003.1"/>
</dbReference>
<gene>
    <name evidence="1" type="ORF">B5G21_03555</name>
</gene>
<accession>A0A1Y3U6J9</accession>
<evidence type="ECO:0000313" key="1">
    <source>
        <dbReference type="EMBL" id="OUN43775.1"/>
    </source>
</evidence>
<name>A0A1Y3U6J9_9ACTN</name>
<sequence length="166" mass="18180">MPGSETRSIVASYDIQHYLKFSGGSSYIKVTEINSFDVEREANAYEPEYIDKKTQPTYNLGRTDTITFEVDAFGPGGAQQEFAKHEDDQNVPVDYVRTCAYDFENGEPASPDALVAKHATAILNMDPLAQEAGSPVRMTGTIVIDSDYDKGTFAESTGTYTPTPAE</sequence>